<evidence type="ECO:0000256" key="1">
    <source>
        <dbReference type="SAM" id="Coils"/>
    </source>
</evidence>
<dbReference type="RefSeq" id="WP_092220215.1">
    <property type="nucleotide sequence ID" value="NZ_CP030050.1"/>
</dbReference>
<dbReference type="Proteomes" id="UP000594015">
    <property type="component" value="Chromosome"/>
</dbReference>
<feature type="coiled-coil region" evidence="1">
    <location>
        <begin position="15"/>
        <end position="50"/>
    </location>
</feature>
<organism evidence="2 3">
    <name type="scientific">Bradyrhizobium arachidis</name>
    <dbReference type="NCBI Taxonomy" id="858423"/>
    <lineage>
        <taxon>Bacteria</taxon>
        <taxon>Pseudomonadati</taxon>
        <taxon>Pseudomonadota</taxon>
        <taxon>Alphaproteobacteria</taxon>
        <taxon>Hyphomicrobiales</taxon>
        <taxon>Nitrobacteraceae</taxon>
        <taxon>Bradyrhizobium</taxon>
    </lineage>
</organism>
<dbReference type="EMBL" id="CP030050">
    <property type="protein sequence ID" value="QOZ66828.1"/>
    <property type="molecule type" value="Genomic_DNA"/>
</dbReference>
<accession>A0AAE7NNX7</accession>
<evidence type="ECO:0000313" key="2">
    <source>
        <dbReference type="EMBL" id="QOZ66828.1"/>
    </source>
</evidence>
<dbReference type="AlphaFoldDB" id="A0AAE7NNX7"/>
<protein>
    <submittedName>
        <fullName evidence="2">Uncharacterized protein</fullName>
    </submittedName>
</protein>
<sequence>MDIELYTRERLHTAIERMRKSTEELNRVLAILNENNARTLKDDLENFENRIAGRRLNQAYVQAVCNAFYVTTKSKLHSALLEAVVAEPTSQKLLDNMIGKYEAYWPASNDKFDKFPMEISYADDTYTVSDRTIGKSKIQFGHSGFAFLIRKRVHVVEPVESGLRSMIFHYEEMPAKNPVKGIITNILDAGSEDLRAGEQIFSAHFIAFHENDTTHFGQRIQPKRLNELLHHARNRTGVISV</sequence>
<proteinExistence type="predicted"/>
<name>A0AAE7NNX7_9BRAD</name>
<evidence type="ECO:0000313" key="3">
    <source>
        <dbReference type="Proteomes" id="UP000594015"/>
    </source>
</evidence>
<reference evidence="2 3" key="1">
    <citation type="submission" date="2018-06" db="EMBL/GenBank/DDBJ databases">
        <title>Comparative genomics of Bradyrhizobium nodulating Arachidis hypogaea.</title>
        <authorList>
            <person name="Li Y."/>
        </authorList>
    </citation>
    <scope>NUCLEOTIDE SEQUENCE [LARGE SCALE GENOMIC DNA]</scope>
    <source>
        <strain evidence="2 3">CCBAU 051107</strain>
    </source>
</reference>
<keyword evidence="1" id="KW-0175">Coiled coil</keyword>
<gene>
    <name evidence="2" type="ORF">WN72_11280</name>
</gene>
<dbReference type="KEGG" id="barh:WN72_11280"/>